<reference evidence="2" key="1">
    <citation type="submission" date="2021-06" db="EMBL/GenBank/DDBJ databases">
        <authorList>
            <person name="Kallberg Y."/>
            <person name="Tangrot J."/>
            <person name="Rosling A."/>
        </authorList>
    </citation>
    <scope>NUCLEOTIDE SEQUENCE</scope>
    <source>
        <strain evidence="2">BR232B</strain>
    </source>
</reference>
<dbReference type="Pfam" id="PF04749">
    <property type="entry name" value="PLAC8"/>
    <property type="match status" value="1"/>
</dbReference>
<dbReference type="NCBIfam" id="TIGR01571">
    <property type="entry name" value="A_thal_Cys_rich"/>
    <property type="match status" value="1"/>
</dbReference>
<accession>A0A9N9CNC6</accession>
<proteinExistence type="predicted"/>
<dbReference type="Proteomes" id="UP000789739">
    <property type="component" value="Unassembled WGS sequence"/>
</dbReference>
<comment type="caution">
    <text evidence="2">The sequence shown here is derived from an EMBL/GenBank/DDBJ whole genome shotgun (WGS) entry which is preliminary data.</text>
</comment>
<sequence>MSQYQETKEYPSQLPQQSGYVPQTGMSVPQAQPQPVARGGQRNWKAGLFDCFSVPGLCFKTCFCPCITFGETKEKMNSGSFGSNCCCFFCAMYIGFSCCLATMGRGEIRGQKGIDGGCLGDSCTHLWCGCCALIQEHREYDD</sequence>
<evidence type="ECO:0000256" key="1">
    <source>
        <dbReference type="SAM" id="Phobius"/>
    </source>
</evidence>
<evidence type="ECO:0000313" key="3">
    <source>
        <dbReference type="Proteomes" id="UP000789739"/>
    </source>
</evidence>
<dbReference type="InterPro" id="IPR006461">
    <property type="entry name" value="PLAC_motif_containing"/>
</dbReference>
<gene>
    <name evidence="2" type="ORF">PBRASI_LOCUS7925</name>
</gene>
<protein>
    <submittedName>
        <fullName evidence="2">8814_t:CDS:1</fullName>
    </submittedName>
</protein>
<dbReference type="EMBL" id="CAJVPI010001312">
    <property type="protein sequence ID" value="CAG8606388.1"/>
    <property type="molecule type" value="Genomic_DNA"/>
</dbReference>
<name>A0A9N9CNC6_9GLOM</name>
<evidence type="ECO:0000313" key="2">
    <source>
        <dbReference type="EMBL" id="CAG8606388.1"/>
    </source>
</evidence>
<keyword evidence="1" id="KW-1133">Transmembrane helix</keyword>
<dbReference type="AlphaFoldDB" id="A0A9N9CNC6"/>
<keyword evidence="3" id="KW-1185">Reference proteome</keyword>
<dbReference type="OrthoDB" id="1045822at2759"/>
<organism evidence="2 3">
    <name type="scientific">Paraglomus brasilianum</name>
    <dbReference type="NCBI Taxonomy" id="144538"/>
    <lineage>
        <taxon>Eukaryota</taxon>
        <taxon>Fungi</taxon>
        <taxon>Fungi incertae sedis</taxon>
        <taxon>Mucoromycota</taxon>
        <taxon>Glomeromycotina</taxon>
        <taxon>Glomeromycetes</taxon>
        <taxon>Paraglomerales</taxon>
        <taxon>Paraglomeraceae</taxon>
        <taxon>Paraglomus</taxon>
    </lineage>
</organism>
<keyword evidence="1" id="KW-0812">Transmembrane</keyword>
<dbReference type="PANTHER" id="PTHR15907">
    <property type="entry name" value="DUF614 FAMILY PROTEIN-RELATED"/>
    <property type="match status" value="1"/>
</dbReference>
<feature type="transmembrane region" description="Helical" evidence="1">
    <location>
        <begin position="81"/>
        <end position="103"/>
    </location>
</feature>
<keyword evidence="1" id="KW-0472">Membrane</keyword>